<feature type="signal peptide" evidence="1">
    <location>
        <begin position="1"/>
        <end position="19"/>
    </location>
</feature>
<name>A0A6B2GXQ9_9BACT</name>
<proteinExistence type="predicted"/>
<dbReference type="RefSeq" id="WP_162345798.1">
    <property type="nucleotide sequence ID" value="NZ_JAAEAA010000007.1"/>
</dbReference>
<keyword evidence="3" id="KW-1185">Reference proteome</keyword>
<dbReference type="EMBL" id="JAAEAA010000007">
    <property type="protein sequence ID" value="NDK55739.1"/>
    <property type="molecule type" value="Genomic_DNA"/>
</dbReference>
<evidence type="ECO:0000313" key="2">
    <source>
        <dbReference type="EMBL" id="NDK55739.1"/>
    </source>
</evidence>
<protein>
    <recommendedName>
        <fullName evidence="4">DUF3575 domain-containing protein</fullName>
    </recommendedName>
</protein>
<reference evidence="2 3" key="1">
    <citation type="submission" date="2020-01" db="EMBL/GenBank/DDBJ databases">
        <authorList>
            <person name="Kim M.K."/>
        </authorList>
    </citation>
    <scope>NUCLEOTIDE SEQUENCE [LARGE SCALE GENOMIC DNA]</scope>
    <source>
        <strain evidence="2 3">BT213</strain>
    </source>
</reference>
<sequence>MKKLLITALTLLLFTAAQAQTEKPTQAWEVEVDPIAFFLKGYSAHVIYQPDRVRLDVGVFGVQQPESFHGNKGFNLMTQGFGLKASYLLQGTTGFYTGLGAGYTFNEATHKESGVEETGKTIGVGTHIGYRFFFQKDEDGTPKGLYITPWVSLDYNIHIDKIKFEGNEFKQDKFGVFPTVHVGYRF</sequence>
<feature type="chain" id="PRO_5025392654" description="DUF3575 domain-containing protein" evidence="1">
    <location>
        <begin position="20"/>
        <end position="186"/>
    </location>
</feature>
<evidence type="ECO:0000313" key="3">
    <source>
        <dbReference type="Proteomes" id="UP000478546"/>
    </source>
</evidence>
<accession>A0A6B2GXQ9</accession>
<keyword evidence="1" id="KW-0732">Signal</keyword>
<dbReference type="AlphaFoldDB" id="A0A6B2GXQ9"/>
<organism evidence="2 3">
    <name type="scientific">Pontibacter fetidus</name>
    <dbReference type="NCBI Taxonomy" id="2700082"/>
    <lineage>
        <taxon>Bacteria</taxon>
        <taxon>Pseudomonadati</taxon>
        <taxon>Bacteroidota</taxon>
        <taxon>Cytophagia</taxon>
        <taxon>Cytophagales</taxon>
        <taxon>Hymenobacteraceae</taxon>
        <taxon>Pontibacter</taxon>
    </lineage>
</organism>
<evidence type="ECO:0008006" key="4">
    <source>
        <dbReference type="Google" id="ProtNLM"/>
    </source>
</evidence>
<dbReference type="SUPFAM" id="SSF103515">
    <property type="entry name" value="Autotransporter"/>
    <property type="match status" value="1"/>
</dbReference>
<gene>
    <name evidence="2" type="ORF">GWO68_07420</name>
</gene>
<evidence type="ECO:0000256" key="1">
    <source>
        <dbReference type="SAM" id="SignalP"/>
    </source>
</evidence>
<comment type="caution">
    <text evidence="2">The sequence shown here is derived from an EMBL/GenBank/DDBJ whole genome shotgun (WGS) entry which is preliminary data.</text>
</comment>
<dbReference type="InterPro" id="IPR036709">
    <property type="entry name" value="Autotransporte_beta_dom_sf"/>
</dbReference>
<dbReference type="Proteomes" id="UP000478546">
    <property type="component" value="Unassembled WGS sequence"/>
</dbReference>